<proteinExistence type="predicted"/>
<keyword evidence="3" id="KW-0614">Plasmid</keyword>
<geneLocation type="plasmid" evidence="3">
    <name>pNMX12-1_234</name>
</geneLocation>
<sequence>MARGVFAAALIVPFSSIATAQHGGSSGGMGGMGSGIGGFIWWPLVWSVVLLSLVALVAYGVLVHRRSPVDERNQADAALSTLRSRYARGELSEEEFEKRRRRLEE</sequence>
<dbReference type="RefSeq" id="WP_353633159.1">
    <property type="nucleotide sequence ID" value="NZ_CP159203.1"/>
</dbReference>
<organism evidence="3">
    <name type="scientific">Halobacterium sp. NMX12-1</name>
    <dbReference type="NCBI Taxonomy" id="3166650"/>
    <lineage>
        <taxon>Archaea</taxon>
        <taxon>Methanobacteriati</taxon>
        <taxon>Methanobacteriota</taxon>
        <taxon>Stenosarchaea group</taxon>
        <taxon>Halobacteria</taxon>
        <taxon>Halobacteriales</taxon>
        <taxon>Halobacteriaceae</taxon>
        <taxon>Halobacterium</taxon>
    </lineage>
</organism>
<keyword evidence="1" id="KW-0472">Membrane</keyword>
<gene>
    <name evidence="3" type="ORF">ABSL23_00015</name>
</gene>
<dbReference type="KEGG" id="hanx:ABSL23_00015"/>
<evidence type="ECO:0000313" key="3">
    <source>
        <dbReference type="EMBL" id="XCF15034.1"/>
    </source>
</evidence>
<name>A0AAU8C862_9EURY</name>
<reference evidence="3" key="1">
    <citation type="submission" date="2024-06" db="EMBL/GenBank/DDBJ databases">
        <title>Genome Sequence of an extremely halophilic archaeon isolated from Permian era halite, Salado Formation, Carlsbad, New Mexico: Halobacterium sp. strain NMX12-1.</title>
        <authorList>
            <person name="Sotoa L."/>
            <person name="DasSarma P."/>
            <person name="Anton B.P."/>
            <person name="Vincze T."/>
            <person name="Verma I."/>
            <person name="Eralp B."/>
            <person name="Powers D.W."/>
            <person name="Dozier B.L."/>
            <person name="Roberts R.J."/>
            <person name="DasSarma S."/>
        </authorList>
    </citation>
    <scope>NUCLEOTIDE SEQUENCE</scope>
    <source>
        <strain evidence="3">NMX12-1</strain>
        <plasmid evidence="3">pNMX12-1_234</plasmid>
    </source>
</reference>
<feature type="transmembrane region" description="Helical" evidence="1">
    <location>
        <begin position="39"/>
        <end position="62"/>
    </location>
</feature>
<protein>
    <submittedName>
        <fullName evidence="3">SHOCT domain-containing protein</fullName>
    </submittedName>
</protein>
<evidence type="ECO:0000256" key="1">
    <source>
        <dbReference type="SAM" id="Phobius"/>
    </source>
</evidence>
<dbReference type="Pfam" id="PF09851">
    <property type="entry name" value="SHOCT"/>
    <property type="match status" value="1"/>
</dbReference>
<dbReference type="AlphaFoldDB" id="A0AAU8C862"/>
<dbReference type="GeneID" id="91107487"/>
<keyword evidence="1" id="KW-1133">Transmembrane helix</keyword>
<feature type="domain" description="SHOCT" evidence="2">
    <location>
        <begin position="77"/>
        <end position="103"/>
    </location>
</feature>
<keyword evidence="1" id="KW-0812">Transmembrane</keyword>
<dbReference type="InterPro" id="IPR018649">
    <property type="entry name" value="SHOCT"/>
</dbReference>
<dbReference type="EMBL" id="CP159203">
    <property type="protein sequence ID" value="XCF15034.1"/>
    <property type="molecule type" value="Genomic_DNA"/>
</dbReference>
<evidence type="ECO:0000259" key="2">
    <source>
        <dbReference type="Pfam" id="PF09851"/>
    </source>
</evidence>
<accession>A0AAU8C862</accession>